<proteinExistence type="predicted"/>
<keyword evidence="2" id="KW-0238">DNA-binding</keyword>
<dbReference type="InterPro" id="IPR009057">
    <property type="entry name" value="Homeodomain-like_sf"/>
</dbReference>
<evidence type="ECO:0000313" key="5">
    <source>
        <dbReference type="EMBL" id="MUH36061.1"/>
    </source>
</evidence>
<protein>
    <submittedName>
        <fullName evidence="5">AraC family transcriptional regulator</fullName>
    </submittedName>
</protein>
<dbReference type="PROSITE" id="PS01124">
    <property type="entry name" value="HTH_ARAC_FAMILY_2"/>
    <property type="match status" value="1"/>
</dbReference>
<dbReference type="InterPro" id="IPR011051">
    <property type="entry name" value="RmlC_Cupin_sf"/>
</dbReference>
<sequence>MKAISQKITLPSNKAFEVRKDELPHFYNSWHFHDQIELTLILKSDGIRFIGDHIDQFSVGDLVLIGPNLPHLWQNEASYYQNTSGNHAAAIIIHFEPELWGSRFLTLEGIKSVDDLLKKAKYGIRIDGPARTEIAVKIEKLPHTEGFEKLMLFFEVLNDIATNTEHQLLATSGFVKSFNKGNDERLDKVYEYVMEHLTENINLDEAANLLNLSKSAFCRFFKKKTRKTFSQFVKEARIGYACKLLQSNDLSTSQICYECGFDSFTYFSRSFKNITGKTPTLYRNQYNFDTV</sequence>
<dbReference type="GO" id="GO:0043565">
    <property type="term" value="F:sequence-specific DNA binding"/>
    <property type="evidence" value="ECO:0007669"/>
    <property type="project" value="InterPro"/>
</dbReference>
<evidence type="ECO:0000256" key="2">
    <source>
        <dbReference type="ARBA" id="ARBA00023125"/>
    </source>
</evidence>
<dbReference type="OrthoDB" id="1410704at2"/>
<dbReference type="SUPFAM" id="SSF51182">
    <property type="entry name" value="RmlC-like cupins"/>
    <property type="match status" value="1"/>
</dbReference>
<dbReference type="Proteomes" id="UP000540519">
    <property type="component" value="Unassembled WGS sequence"/>
</dbReference>
<dbReference type="PANTHER" id="PTHR43280:SF27">
    <property type="entry name" value="TRANSCRIPTIONAL REGULATOR MTLR"/>
    <property type="match status" value="1"/>
</dbReference>
<dbReference type="AlphaFoldDB" id="A0A7X3D1J2"/>
<gene>
    <name evidence="5" type="ORF">D9O36_09425</name>
</gene>
<dbReference type="Pfam" id="PF12833">
    <property type="entry name" value="HTH_18"/>
    <property type="match status" value="1"/>
</dbReference>
<keyword evidence="6" id="KW-1185">Reference proteome</keyword>
<dbReference type="CDD" id="cd06976">
    <property type="entry name" value="cupin_MtlR-like_N"/>
    <property type="match status" value="1"/>
</dbReference>
<dbReference type="SUPFAM" id="SSF46689">
    <property type="entry name" value="Homeodomain-like"/>
    <property type="match status" value="2"/>
</dbReference>
<evidence type="ECO:0000256" key="3">
    <source>
        <dbReference type="ARBA" id="ARBA00023163"/>
    </source>
</evidence>
<dbReference type="EMBL" id="RCNR01000014">
    <property type="protein sequence ID" value="MUH36061.1"/>
    <property type="molecule type" value="Genomic_DNA"/>
</dbReference>
<organism evidence="5 6">
    <name type="scientific">Zobellia amurskyensis</name>
    <dbReference type="NCBI Taxonomy" id="248905"/>
    <lineage>
        <taxon>Bacteria</taxon>
        <taxon>Pseudomonadati</taxon>
        <taxon>Bacteroidota</taxon>
        <taxon>Flavobacteriia</taxon>
        <taxon>Flavobacteriales</taxon>
        <taxon>Flavobacteriaceae</taxon>
        <taxon>Zobellia</taxon>
    </lineage>
</organism>
<evidence type="ECO:0000256" key="1">
    <source>
        <dbReference type="ARBA" id="ARBA00023015"/>
    </source>
</evidence>
<dbReference type="GO" id="GO:0003700">
    <property type="term" value="F:DNA-binding transcription factor activity"/>
    <property type="evidence" value="ECO:0007669"/>
    <property type="project" value="InterPro"/>
</dbReference>
<dbReference type="InterPro" id="IPR014710">
    <property type="entry name" value="RmlC-like_jellyroll"/>
</dbReference>
<dbReference type="PANTHER" id="PTHR43280">
    <property type="entry name" value="ARAC-FAMILY TRANSCRIPTIONAL REGULATOR"/>
    <property type="match status" value="1"/>
</dbReference>
<dbReference type="SMART" id="SM00342">
    <property type="entry name" value="HTH_ARAC"/>
    <property type="match status" value="1"/>
</dbReference>
<dbReference type="Gene3D" id="1.10.10.60">
    <property type="entry name" value="Homeodomain-like"/>
    <property type="match status" value="2"/>
</dbReference>
<dbReference type="InterPro" id="IPR018060">
    <property type="entry name" value="HTH_AraC"/>
</dbReference>
<dbReference type="RefSeq" id="WP_155599711.1">
    <property type="nucleotide sequence ID" value="NZ_RCNR01000014.1"/>
</dbReference>
<feature type="domain" description="HTH araC/xylS-type" evidence="4">
    <location>
        <begin position="187"/>
        <end position="285"/>
    </location>
</feature>
<evidence type="ECO:0000259" key="4">
    <source>
        <dbReference type="PROSITE" id="PS01124"/>
    </source>
</evidence>
<reference evidence="5 6" key="1">
    <citation type="journal article" date="2019" name="Mar. Drugs">
        <title>Comparative Genomics and CAZyme Genome Repertoires of Marine Zobellia amurskyensis KMM 3526(T) and Zobellia laminariae KMM 3676(T).</title>
        <authorList>
            <person name="Chernysheva N."/>
            <person name="Bystritskaya E."/>
            <person name="Stenkova A."/>
            <person name="Golovkin I."/>
            <person name="Nedashkovskaya O."/>
            <person name="Isaeva M."/>
        </authorList>
    </citation>
    <scope>NUCLEOTIDE SEQUENCE [LARGE SCALE GENOMIC DNA]</scope>
    <source>
        <strain evidence="5 6">KMM 3526</strain>
    </source>
</reference>
<dbReference type="Gene3D" id="2.60.120.10">
    <property type="entry name" value="Jelly Rolls"/>
    <property type="match status" value="1"/>
</dbReference>
<keyword evidence="3" id="KW-0804">Transcription</keyword>
<keyword evidence="1" id="KW-0805">Transcription regulation</keyword>
<evidence type="ECO:0000313" key="6">
    <source>
        <dbReference type="Proteomes" id="UP000540519"/>
    </source>
</evidence>
<name>A0A7X3D1J2_9FLAO</name>
<comment type="caution">
    <text evidence="5">The sequence shown here is derived from an EMBL/GenBank/DDBJ whole genome shotgun (WGS) entry which is preliminary data.</text>
</comment>
<accession>A0A7X3D1J2</accession>